<dbReference type="Gene3D" id="1.20.1290.10">
    <property type="entry name" value="AhpD-like"/>
    <property type="match status" value="1"/>
</dbReference>
<reference evidence="2 3" key="1">
    <citation type="submission" date="2017-06" db="EMBL/GenBank/DDBJ databases">
        <authorList>
            <person name="Kim H.J."/>
            <person name="Triplett B.A."/>
        </authorList>
    </citation>
    <scope>NUCLEOTIDE SEQUENCE [LARGE SCALE GENOMIC DNA]</scope>
    <source>
        <strain evidence="2 3">CGMCC 4.1858</strain>
    </source>
</reference>
<keyword evidence="2" id="KW-0560">Oxidoreductase</keyword>
<feature type="domain" description="Carboxymuconolactone decarboxylase-like" evidence="1">
    <location>
        <begin position="41"/>
        <end position="123"/>
    </location>
</feature>
<gene>
    <name evidence="2" type="ORF">SAMN05216252_14614</name>
</gene>
<dbReference type="EMBL" id="FZOF01000046">
    <property type="protein sequence ID" value="SNT57706.1"/>
    <property type="molecule type" value="Genomic_DNA"/>
</dbReference>
<organism evidence="2 3">
    <name type="scientific">Actinacidiphila glaucinigra</name>
    <dbReference type="NCBI Taxonomy" id="235986"/>
    <lineage>
        <taxon>Bacteria</taxon>
        <taxon>Bacillati</taxon>
        <taxon>Actinomycetota</taxon>
        <taxon>Actinomycetes</taxon>
        <taxon>Kitasatosporales</taxon>
        <taxon>Streptomycetaceae</taxon>
        <taxon>Actinacidiphila</taxon>
    </lineage>
</organism>
<evidence type="ECO:0000313" key="2">
    <source>
        <dbReference type="EMBL" id="SNT57706.1"/>
    </source>
</evidence>
<dbReference type="SUPFAM" id="SSF69118">
    <property type="entry name" value="AhpD-like"/>
    <property type="match status" value="1"/>
</dbReference>
<dbReference type="GO" id="GO:0051920">
    <property type="term" value="F:peroxiredoxin activity"/>
    <property type="evidence" value="ECO:0007669"/>
    <property type="project" value="InterPro"/>
</dbReference>
<dbReference type="AlphaFoldDB" id="A0A239NS64"/>
<evidence type="ECO:0000259" key="1">
    <source>
        <dbReference type="Pfam" id="PF02627"/>
    </source>
</evidence>
<keyword evidence="3" id="KW-1185">Reference proteome</keyword>
<keyword evidence="2" id="KW-0575">Peroxidase</keyword>
<dbReference type="NCBIfam" id="TIGR00778">
    <property type="entry name" value="ahpD_dom"/>
    <property type="match status" value="1"/>
</dbReference>
<dbReference type="Proteomes" id="UP000198280">
    <property type="component" value="Unassembled WGS sequence"/>
</dbReference>
<evidence type="ECO:0000313" key="3">
    <source>
        <dbReference type="Proteomes" id="UP000198280"/>
    </source>
</evidence>
<name>A0A239NS64_9ACTN</name>
<dbReference type="RefSeq" id="WP_179280226.1">
    <property type="nucleotide sequence ID" value="NZ_FZOF01000046.1"/>
</dbReference>
<dbReference type="Pfam" id="PF02627">
    <property type="entry name" value="CMD"/>
    <property type="match status" value="1"/>
</dbReference>
<protein>
    <submittedName>
        <fullName evidence="2">Alkylhydroperoxidase AhpD family core domain-containing protein</fullName>
    </submittedName>
</protein>
<sequence>MSLVPLLTSAEFSSADQPALAQGMSAYGEVLNTWAGIGNSPGLLAAYLPFLRQVNGPGALDGRVKELVAVRVSVLNHCRYTTSHRCASALAKGVSADELAAVADGELGGFTEQERLALRLAEEMTVALPGVPVESGLTGVPADVRDEAQRVFDAAQLVELVMSISLWNALSRFHRVMAFELDMPEPPAAVAARL</sequence>
<dbReference type="InterPro" id="IPR003779">
    <property type="entry name" value="CMD-like"/>
</dbReference>
<dbReference type="PANTHER" id="PTHR34846">
    <property type="entry name" value="4-CARBOXYMUCONOLACTONE DECARBOXYLASE FAMILY PROTEIN (AFU_ORTHOLOGUE AFUA_6G11590)"/>
    <property type="match status" value="1"/>
</dbReference>
<dbReference type="InterPro" id="IPR004675">
    <property type="entry name" value="AhpD_core"/>
</dbReference>
<proteinExistence type="predicted"/>
<accession>A0A239NS64</accession>
<dbReference type="PANTHER" id="PTHR34846:SF5">
    <property type="entry name" value="CARBOXYMUCONOLACTONE DECARBOXYLASE-LIKE DOMAIN-CONTAINING PROTEIN"/>
    <property type="match status" value="1"/>
</dbReference>
<dbReference type="InterPro" id="IPR029032">
    <property type="entry name" value="AhpD-like"/>
</dbReference>